<dbReference type="Proteomes" id="UP000014139">
    <property type="component" value="Unassembled WGS sequence"/>
</dbReference>
<dbReference type="Pfam" id="PF19463">
    <property type="entry name" value="DUF6000"/>
    <property type="match status" value="1"/>
</dbReference>
<dbReference type="AlphaFoldDB" id="R1I7W4"/>
<evidence type="ECO:0000313" key="2">
    <source>
        <dbReference type="Proteomes" id="UP000014139"/>
    </source>
</evidence>
<gene>
    <name evidence="1" type="ORF">H480_10175</name>
</gene>
<comment type="caution">
    <text evidence="1">The sequence shown here is derived from an EMBL/GenBank/DDBJ whole genome shotgun (WGS) entry which is preliminary data.</text>
</comment>
<sequence length="218" mass="23867">MRKPLAEPRPHRHDASMHHVPTLAELIPRYVTPGRRYLRLGGGLVRPEVTDRAAFLRELAEAAARITDTELGVLLDDGGWRERKTAAWFVAVTGRARFRGNLGDLLLASEGPYAGRAYCVALTSLGTEADAAHLIAYLDRYLLRPDLDYDQAEALGALLCLDEALGTGHAARFVEPDGLWWQFCAALPVGAVVPPPQEAQRFIGRMCALAGESALWLT</sequence>
<evidence type="ECO:0000313" key="1">
    <source>
        <dbReference type="EMBL" id="EOD68631.1"/>
    </source>
</evidence>
<dbReference type="InterPro" id="IPR046042">
    <property type="entry name" value="DUF6000"/>
</dbReference>
<accession>R1I7W4</accession>
<name>R1I7W4_9PSEU</name>
<proteinExistence type="predicted"/>
<keyword evidence="2" id="KW-1185">Reference proteome</keyword>
<dbReference type="EMBL" id="AOUO01000126">
    <property type="protein sequence ID" value="EOD68631.1"/>
    <property type="molecule type" value="Genomic_DNA"/>
</dbReference>
<reference evidence="1 2" key="1">
    <citation type="submission" date="2013-02" db="EMBL/GenBank/DDBJ databases">
        <title>Draft genome sequence of Amycolatopsis vancoresmycina strain DSM 44592T.</title>
        <authorList>
            <person name="Kumar S."/>
            <person name="Kaur N."/>
            <person name="Kaur C."/>
            <person name="Raghava G.P.S."/>
            <person name="Mayilraj S."/>
        </authorList>
    </citation>
    <scope>NUCLEOTIDE SEQUENCE [LARGE SCALE GENOMIC DNA]</scope>
    <source>
        <strain evidence="1 2">DSM 44592</strain>
    </source>
</reference>
<organism evidence="1 2">
    <name type="scientific">Amycolatopsis vancoresmycina DSM 44592</name>
    <dbReference type="NCBI Taxonomy" id="1292037"/>
    <lineage>
        <taxon>Bacteria</taxon>
        <taxon>Bacillati</taxon>
        <taxon>Actinomycetota</taxon>
        <taxon>Actinomycetes</taxon>
        <taxon>Pseudonocardiales</taxon>
        <taxon>Pseudonocardiaceae</taxon>
        <taxon>Amycolatopsis</taxon>
    </lineage>
</organism>
<protein>
    <submittedName>
        <fullName evidence="1">Uncharacterized protein</fullName>
    </submittedName>
</protein>
<dbReference type="eggNOG" id="ENOG50335EF">
    <property type="taxonomic scope" value="Bacteria"/>
</dbReference>
<dbReference type="PATRIC" id="fig|1292037.4.peg.1950"/>